<dbReference type="PANTHER" id="PTHR13887">
    <property type="entry name" value="GLUTATHIONE S-TRANSFERASE KAPPA"/>
    <property type="match status" value="1"/>
</dbReference>
<evidence type="ECO:0000256" key="2">
    <source>
        <dbReference type="ARBA" id="ARBA00023002"/>
    </source>
</evidence>
<dbReference type="Pfam" id="PF01323">
    <property type="entry name" value="DSBA"/>
    <property type="match status" value="1"/>
</dbReference>
<evidence type="ECO:0000256" key="4">
    <source>
        <dbReference type="ARBA" id="ARBA00023284"/>
    </source>
</evidence>
<evidence type="ECO:0000313" key="8">
    <source>
        <dbReference type="Proteomes" id="UP000199377"/>
    </source>
</evidence>
<evidence type="ECO:0000313" key="7">
    <source>
        <dbReference type="EMBL" id="SFH82061.1"/>
    </source>
</evidence>
<evidence type="ECO:0000256" key="5">
    <source>
        <dbReference type="SAM" id="SignalP"/>
    </source>
</evidence>
<keyword evidence="1 5" id="KW-0732">Signal</keyword>
<proteinExistence type="predicted"/>
<protein>
    <submittedName>
        <fullName evidence="7">Protein-disulfide isomerase</fullName>
    </submittedName>
</protein>
<keyword evidence="4" id="KW-0676">Redox-active center</keyword>
<dbReference type="AlphaFoldDB" id="A0A1I3D6A7"/>
<keyword evidence="3" id="KW-1015">Disulfide bond</keyword>
<dbReference type="SUPFAM" id="SSF52833">
    <property type="entry name" value="Thioredoxin-like"/>
    <property type="match status" value="1"/>
</dbReference>
<dbReference type="OrthoDB" id="9780147at2"/>
<gene>
    <name evidence="7" type="ORF">SAMN05216258_102403</name>
</gene>
<dbReference type="PROSITE" id="PS51352">
    <property type="entry name" value="THIOREDOXIN_2"/>
    <property type="match status" value="1"/>
</dbReference>
<feature type="domain" description="Thioredoxin" evidence="6">
    <location>
        <begin position="27"/>
        <end position="266"/>
    </location>
</feature>
<dbReference type="Proteomes" id="UP000199377">
    <property type="component" value="Unassembled WGS sequence"/>
</dbReference>
<dbReference type="InterPro" id="IPR001853">
    <property type="entry name" value="DSBA-like_thioredoxin_dom"/>
</dbReference>
<feature type="chain" id="PRO_5011475802" evidence="5">
    <location>
        <begin position="23"/>
        <end position="269"/>
    </location>
</feature>
<evidence type="ECO:0000256" key="1">
    <source>
        <dbReference type="ARBA" id="ARBA00022729"/>
    </source>
</evidence>
<dbReference type="RefSeq" id="WP_092858425.1">
    <property type="nucleotide sequence ID" value="NZ_FOQH01000002.1"/>
</dbReference>
<dbReference type="GO" id="GO:0016491">
    <property type="term" value="F:oxidoreductase activity"/>
    <property type="evidence" value="ECO:0007669"/>
    <property type="project" value="UniProtKB-KW"/>
</dbReference>
<keyword evidence="7" id="KW-0413">Isomerase</keyword>
<feature type="signal peptide" evidence="5">
    <location>
        <begin position="1"/>
        <end position="22"/>
    </location>
</feature>
<name>A0A1I3D6A7_9RHOB</name>
<organism evidence="7 8">
    <name type="scientific">Albimonas pacifica</name>
    <dbReference type="NCBI Taxonomy" id="1114924"/>
    <lineage>
        <taxon>Bacteria</taxon>
        <taxon>Pseudomonadati</taxon>
        <taxon>Pseudomonadota</taxon>
        <taxon>Alphaproteobacteria</taxon>
        <taxon>Rhodobacterales</taxon>
        <taxon>Paracoccaceae</taxon>
        <taxon>Albimonas</taxon>
    </lineage>
</organism>
<dbReference type="Pfam" id="PF18312">
    <property type="entry name" value="ScsC_N"/>
    <property type="match status" value="1"/>
</dbReference>
<accession>A0A1I3D6A7</accession>
<dbReference type="Gene3D" id="3.40.30.10">
    <property type="entry name" value="Glutaredoxin"/>
    <property type="match status" value="1"/>
</dbReference>
<reference evidence="7 8" key="1">
    <citation type="submission" date="2016-10" db="EMBL/GenBank/DDBJ databases">
        <authorList>
            <person name="de Groot N.N."/>
        </authorList>
    </citation>
    <scope>NUCLEOTIDE SEQUENCE [LARGE SCALE GENOMIC DNA]</scope>
    <source>
        <strain evidence="7 8">CGMCC 1.11030</strain>
    </source>
</reference>
<dbReference type="EMBL" id="FOQH01000002">
    <property type="protein sequence ID" value="SFH82061.1"/>
    <property type="molecule type" value="Genomic_DNA"/>
</dbReference>
<dbReference type="STRING" id="1114924.SAMN05216258_102403"/>
<dbReference type="InterPro" id="IPR036249">
    <property type="entry name" value="Thioredoxin-like_sf"/>
</dbReference>
<sequence>MTTALAPLARKPLLALPGLALAAALVGLAPAPAPAQTALSEAMQLDPEGRALLRAEIRRYLLEHPEVIMEAVKVLEDRREAAEANEARDMVSENRDEIFDDGYSHVAGNPDGDVTVVEFIDYNCGYCKKAHADVRKLVETDAGLRYVVKEFPILGPSSVTAAKAALAARAQQDGKLYMAFNDALMGHRGSLTDAQVWSIAQEVGLDVEALKTRAESPEIKAQIERTYELAKKLQIQGTPTFVIGDELVRGYAPLDHMRDVVSAAREKQG</sequence>
<evidence type="ECO:0000256" key="3">
    <source>
        <dbReference type="ARBA" id="ARBA00023157"/>
    </source>
</evidence>
<dbReference type="PANTHER" id="PTHR13887:SF14">
    <property type="entry name" value="DISULFIDE BOND FORMATION PROTEIN D"/>
    <property type="match status" value="1"/>
</dbReference>
<dbReference type="InterPro" id="IPR013766">
    <property type="entry name" value="Thioredoxin_domain"/>
</dbReference>
<evidence type="ECO:0000259" key="6">
    <source>
        <dbReference type="PROSITE" id="PS51352"/>
    </source>
</evidence>
<keyword evidence="8" id="KW-1185">Reference proteome</keyword>
<dbReference type="InterPro" id="IPR041205">
    <property type="entry name" value="ScsC_N"/>
</dbReference>
<dbReference type="CDD" id="cd03023">
    <property type="entry name" value="DsbA_Com1_like"/>
    <property type="match status" value="1"/>
</dbReference>
<keyword evidence="2" id="KW-0560">Oxidoreductase</keyword>
<dbReference type="GO" id="GO:0016853">
    <property type="term" value="F:isomerase activity"/>
    <property type="evidence" value="ECO:0007669"/>
    <property type="project" value="UniProtKB-KW"/>
</dbReference>